<dbReference type="AlphaFoldDB" id="A0A832VZ63"/>
<protein>
    <submittedName>
        <fullName evidence="4">AAA family ATPase</fullName>
    </submittedName>
</protein>
<evidence type="ECO:0000313" key="4">
    <source>
        <dbReference type="EMBL" id="HIH69289.1"/>
    </source>
</evidence>
<dbReference type="PIRSF" id="PIRSF005647">
    <property type="entry name" value="CooC"/>
    <property type="match status" value="1"/>
</dbReference>
<evidence type="ECO:0000313" key="5">
    <source>
        <dbReference type="Proteomes" id="UP000600363"/>
    </source>
</evidence>
<dbReference type="Pfam" id="PF01656">
    <property type="entry name" value="CbiA"/>
    <property type="match status" value="1"/>
</dbReference>
<evidence type="ECO:0000256" key="2">
    <source>
        <dbReference type="ARBA" id="ARBA00022840"/>
    </source>
</evidence>
<dbReference type="GO" id="GO:0005829">
    <property type="term" value="C:cytosol"/>
    <property type="evidence" value="ECO:0007669"/>
    <property type="project" value="TreeGrafter"/>
</dbReference>
<dbReference type="InterPro" id="IPR014433">
    <property type="entry name" value="CooC"/>
</dbReference>
<dbReference type="GO" id="GO:0016887">
    <property type="term" value="F:ATP hydrolysis activity"/>
    <property type="evidence" value="ECO:0007669"/>
    <property type="project" value="TreeGrafter"/>
</dbReference>
<evidence type="ECO:0000256" key="1">
    <source>
        <dbReference type="ARBA" id="ARBA00022741"/>
    </source>
</evidence>
<dbReference type="RefSeq" id="WP_084174082.1">
    <property type="nucleotide sequence ID" value="NZ_DUIH01000009.1"/>
</dbReference>
<name>A0A832VZ63_9EURY</name>
<comment type="caution">
    <text evidence="4">The sequence shown here is derived from an EMBL/GenBank/DDBJ whole genome shotgun (WGS) entry which is preliminary data.</text>
</comment>
<dbReference type="PANTHER" id="PTHR43384:SF6">
    <property type="entry name" value="SEPTUM SITE-DETERMINING PROTEIN MIND HOMOLOG, CHLOROPLASTIC"/>
    <property type="match status" value="1"/>
</dbReference>
<organism evidence="4 5">
    <name type="scientific">Methermicoccus shengliensis</name>
    <dbReference type="NCBI Taxonomy" id="660064"/>
    <lineage>
        <taxon>Archaea</taxon>
        <taxon>Methanobacteriati</taxon>
        <taxon>Methanobacteriota</taxon>
        <taxon>Stenosarchaea group</taxon>
        <taxon>Methanomicrobia</taxon>
        <taxon>Methanosarcinales</taxon>
        <taxon>Methermicoccaceae</taxon>
        <taxon>Methermicoccus</taxon>
    </lineage>
</organism>
<evidence type="ECO:0000259" key="3">
    <source>
        <dbReference type="Pfam" id="PF01656"/>
    </source>
</evidence>
<dbReference type="InterPro" id="IPR002586">
    <property type="entry name" value="CobQ/CobB/MinD/ParA_Nub-bd_dom"/>
</dbReference>
<dbReference type="Gene3D" id="3.40.50.300">
    <property type="entry name" value="P-loop containing nucleotide triphosphate hydrolases"/>
    <property type="match status" value="1"/>
</dbReference>
<dbReference type="GO" id="GO:0051782">
    <property type="term" value="P:negative regulation of cell division"/>
    <property type="evidence" value="ECO:0007669"/>
    <property type="project" value="TreeGrafter"/>
</dbReference>
<dbReference type="EMBL" id="DUIH01000009">
    <property type="protein sequence ID" value="HIH69289.1"/>
    <property type="molecule type" value="Genomic_DNA"/>
</dbReference>
<dbReference type="CDD" id="cd02034">
    <property type="entry name" value="CooC1"/>
    <property type="match status" value="1"/>
</dbReference>
<dbReference type="GO" id="GO:0009898">
    <property type="term" value="C:cytoplasmic side of plasma membrane"/>
    <property type="evidence" value="ECO:0007669"/>
    <property type="project" value="TreeGrafter"/>
</dbReference>
<dbReference type="GO" id="GO:0005524">
    <property type="term" value="F:ATP binding"/>
    <property type="evidence" value="ECO:0007669"/>
    <property type="project" value="UniProtKB-KW"/>
</dbReference>
<dbReference type="Proteomes" id="UP000600363">
    <property type="component" value="Unassembled WGS sequence"/>
</dbReference>
<dbReference type="SUPFAM" id="SSF52540">
    <property type="entry name" value="P-loop containing nucleoside triphosphate hydrolases"/>
    <property type="match status" value="1"/>
</dbReference>
<reference evidence="4" key="1">
    <citation type="journal article" date="2020" name="bioRxiv">
        <title>A rank-normalized archaeal taxonomy based on genome phylogeny resolves widespread incomplete and uneven classifications.</title>
        <authorList>
            <person name="Rinke C."/>
            <person name="Chuvochina M."/>
            <person name="Mussig A.J."/>
            <person name="Chaumeil P.-A."/>
            <person name="Waite D.W."/>
            <person name="Whitman W.B."/>
            <person name="Parks D.H."/>
            <person name="Hugenholtz P."/>
        </authorList>
    </citation>
    <scope>NUCLEOTIDE SEQUENCE</scope>
    <source>
        <strain evidence="4">UBA12518</strain>
    </source>
</reference>
<gene>
    <name evidence="4" type="ORF">HA299_01510</name>
</gene>
<sequence length="253" mass="27130">MKIAITGKGGVGKTTLAGTLARLMARDGFDVVAIDADPDMNLGSAIGCEPPEPLISHRELIEERASMGDGVFVYNPKVDDVLDRFSVLCPEGVRLLVMGTVDKGGSGCMCPETAFLKAFLRHVLLREKSVLIMDMEAGIEHLGRGTAKGFDLMLIVVENGMRSVQTAERIKSLSSDIGIKRLAAVLNKANGDTSRVEQNIQMLGIPLLGSIPLDENVARADREGIPPIELGGSAIEAICNIKNRILEMLPSQH</sequence>
<dbReference type="PANTHER" id="PTHR43384">
    <property type="entry name" value="SEPTUM SITE-DETERMINING PROTEIN MIND HOMOLOG, CHLOROPLASTIC-RELATED"/>
    <property type="match status" value="1"/>
</dbReference>
<dbReference type="InterPro" id="IPR050625">
    <property type="entry name" value="ParA/MinD_ATPase"/>
</dbReference>
<proteinExistence type="predicted"/>
<dbReference type="FunFam" id="3.40.50.300:FF:001573">
    <property type="entry name" value="Carbon monoxide dehydrogenase accessory protein CooC"/>
    <property type="match status" value="1"/>
</dbReference>
<accession>A0A832VZ63</accession>
<keyword evidence="2" id="KW-0067">ATP-binding</keyword>
<dbReference type="InterPro" id="IPR027417">
    <property type="entry name" value="P-loop_NTPase"/>
</dbReference>
<keyword evidence="1" id="KW-0547">Nucleotide-binding</keyword>
<feature type="domain" description="CobQ/CobB/MinD/ParA nucleotide binding" evidence="3">
    <location>
        <begin position="4"/>
        <end position="226"/>
    </location>
</feature>